<dbReference type="PANTHER" id="PTHR24114:SF2">
    <property type="entry name" value="F-BOX DOMAIN-CONTAINING PROTEIN-RELATED"/>
    <property type="match status" value="1"/>
</dbReference>
<evidence type="ECO:0000313" key="2">
    <source>
        <dbReference type="Proteomes" id="UP001165082"/>
    </source>
</evidence>
<comment type="caution">
    <text evidence="1">The sequence shown here is derived from an EMBL/GenBank/DDBJ whole genome shotgun (WGS) entry which is preliminary data.</text>
</comment>
<accession>A0A9W7DMR6</accession>
<keyword evidence="2" id="KW-1185">Reference proteome</keyword>
<dbReference type="InterPro" id="IPR052394">
    <property type="entry name" value="LRR-containing"/>
</dbReference>
<dbReference type="OrthoDB" id="287671at2759"/>
<gene>
    <name evidence="1" type="ORF">TrRE_jg11706</name>
</gene>
<dbReference type="PANTHER" id="PTHR24114">
    <property type="entry name" value="LEUCINE RICH REPEAT FAMILY PROTEIN"/>
    <property type="match status" value="1"/>
</dbReference>
<feature type="non-terminal residue" evidence="1">
    <location>
        <position position="1"/>
    </location>
</feature>
<sequence>MQGVEVGRLNLSSNGFKGWEGEGLAGKKIKELEANCVHCNPLGLVTRILKGNWNSLSLLKLSHNSLETATLSTLLPKILQTPLSTLHISSNPIGDAGCQLVAASLSSLSNLQHLDISFCQISSKGISSLSRSALGCETLAGLTLAGNSIRTQAAISLAYMLAHHPRLSKLTVDNCSLCKVAQCYLAAGIASNRWVPMKQLTGFKVGPPLVEIGVLDPASQGFMNEVCFKVLRDNMLNEILQETDRDSPGSVVYGRMTRYMARIPFDDDELMDLRKFFYDEPLIGWTGEEDNNIEKALEKYMKNQKLDKLWDGQTPEIAVRATQNGRVGLDIALPAQPEDESNIGSPFGMMRKFEYFSQDPDEAG</sequence>
<protein>
    <submittedName>
        <fullName evidence="1">Uncharacterized protein</fullName>
    </submittedName>
</protein>
<dbReference type="SMART" id="SM00368">
    <property type="entry name" value="LRR_RI"/>
    <property type="match status" value="2"/>
</dbReference>
<dbReference type="AlphaFoldDB" id="A0A9W7DMR6"/>
<dbReference type="EMBL" id="BRXZ01001853">
    <property type="protein sequence ID" value="GMH47885.1"/>
    <property type="molecule type" value="Genomic_DNA"/>
</dbReference>
<dbReference type="InterPro" id="IPR032675">
    <property type="entry name" value="LRR_dom_sf"/>
</dbReference>
<dbReference type="InterPro" id="IPR001611">
    <property type="entry name" value="Leu-rich_rpt"/>
</dbReference>
<reference evidence="1" key="1">
    <citation type="submission" date="2022-07" db="EMBL/GenBank/DDBJ databases">
        <title>Genome analysis of Parmales, a sister group of diatoms, reveals the evolutionary specialization of diatoms from phago-mixotrophs to photoautotrophs.</title>
        <authorList>
            <person name="Ban H."/>
            <person name="Sato S."/>
            <person name="Yoshikawa S."/>
            <person name="Kazumasa Y."/>
            <person name="Nakamura Y."/>
            <person name="Ichinomiya M."/>
            <person name="Saitoh K."/>
            <person name="Sato N."/>
            <person name="Blanc-Mathieu R."/>
            <person name="Endo H."/>
            <person name="Kuwata A."/>
            <person name="Ogata H."/>
        </authorList>
    </citation>
    <scope>NUCLEOTIDE SEQUENCE</scope>
</reference>
<dbReference type="Pfam" id="PF13516">
    <property type="entry name" value="LRR_6"/>
    <property type="match status" value="2"/>
</dbReference>
<evidence type="ECO:0000313" key="1">
    <source>
        <dbReference type="EMBL" id="GMH47885.1"/>
    </source>
</evidence>
<dbReference type="SUPFAM" id="SSF52047">
    <property type="entry name" value="RNI-like"/>
    <property type="match status" value="1"/>
</dbReference>
<dbReference type="Proteomes" id="UP001165082">
    <property type="component" value="Unassembled WGS sequence"/>
</dbReference>
<dbReference type="Gene3D" id="3.80.10.10">
    <property type="entry name" value="Ribonuclease Inhibitor"/>
    <property type="match status" value="1"/>
</dbReference>
<proteinExistence type="predicted"/>
<organism evidence="1 2">
    <name type="scientific">Triparma retinervis</name>
    <dbReference type="NCBI Taxonomy" id="2557542"/>
    <lineage>
        <taxon>Eukaryota</taxon>
        <taxon>Sar</taxon>
        <taxon>Stramenopiles</taxon>
        <taxon>Ochrophyta</taxon>
        <taxon>Bolidophyceae</taxon>
        <taxon>Parmales</taxon>
        <taxon>Triparmaceae</taxon>
        <taxon>Triparma</taxon>
    </lineage>
</organism>
<name>A0A9W7DMR6_9STRA</name>